<keyword evidence="1" id="KW-1133">Transmembrane helix</keyword>
<feature type="transmembrane region" description="Helical" evidence="1">
    <location>
        <begin position="453"/>
        <end position="470"/>
    </location>
</feature>
<name>A0A0A1UCK5_ENTIV</name>
<accession>A0A0A1UCK5</accession>
<keyword evidence="3" id="KW-1185">Reference proteome</keyword>
<reference evidence="2 3" key="1">
    <citation type="submission" date="2012-10" db="EMBL/GenBank/DDBJ databases">
        <authorList>
            <person name="Zafar N."/>
            <person name="Inman J."/>
            <person name="Hall N."/>
            <person name="Lorenzi H."/>
            <person name="Caler E."/>
        </authorList>
    </citation>
    <scope>NUCLEOTIDE SEQUENCE [LARGE SCALE GENOMIC DNA]</scope>
    <source>
        <strain evidence="2 3">IP1</strain>
    </source>
</reference>
<keyword evidence="1" id="KW-0472">Membrane</keyword>
<dbReference type="AlphaFoldDB" id="A0A0A1UCK5"/>
<evidence type="ECO:0000313" key="2">
    <source>
        <dbReference type="EMBL" id="ELP93659.1"/>
    </source>
</evidence>
<proteinExistence type="predicted"/>
<organism evidence="2 3">
    <name type="scientific">Entamoeba invadens IP1</name>
    <dbReference type="NCBI Taxonomy" id="370355"/>
    <lineage>
        <taxon>Eukaryota</taxon>
        <taxon>Amoebozoa</taxon>
        <taxon>Evosea</taxon>
        <taxon>Archamoebae</taxon>
        <taxon>Mastigamoebida</taxon>
        <taxon>Entamoebidae</taxon>
        <taxon>Entamoeba</taxon>
    </lineage>
</organism>
<sequence>PEALESTTKLDTKTVHKVTSFPEYFFKEVNSGSNDCNILNNLALTTYPDNYYKKEGYCMSNSASSGFNFITTKDQLTHFYYTDGACNTLDNNYTYQYNKCVLDNNKQYYTFYYSKSTSGRVYIQHVGYYILYTVGRCYGNEDATNKAQRIITTADTTKLFKLQIAPSCTSDESDWVDSTSTDTINKVTPEMENSYYLQDRTYVDTTTCSGALYPLPDIIYTSLGCIDMDGSYFTLSVDDKKVYFKSYKDKECKTPDTENYEEDTFRECSGSGSYRTKYYGPTLYAHQEEMYTQTFIPNKCYVSPVDDTKFVEIKDDEKMYTADTCDDLKTSTTEVSDYKIEIFETFPSYYYRAVHYGKNDCNMTANLDITPYPDMYFTKDNMCISNATGYKFETNKTTLTSYYFSDEKCATPNEKTPKLVYAYQTCEKDIDEDYYIYYYGNDTIIPTPIAPEAAFGLIVVMISLIFLPYSKKFFDYI</sequence>
<dbReference type="VEuPathDB" id="AmoebaDB:EIN_005500"/>
<dbReference type="KEGG" id="eiv:EIN_005500"/>
<evidence type="ECO:0000256" key="1">
    <source>
        <dbReference type="SAM" id="Phobius"/>
    </source>
</evidence>
<keyword evidence="1" id="KW-0812">Transmembrane</keyword>
<dbReference type="GeneID" id="14892636"/>
<gene>
    <name evidence="2" type="ORF">EIN_005500</name>
</gene>
<dbReference type="Proteomes" id="UP000014680">
    <property type="component" value="Unassembled WGS sequence"/>
</dbReference>
<protein>
    <submittedName>
        <fullName evidence="2">Uncharacterized protein</fullName>
    </submittedName>
</protein>
<dbReference type="RefSeq" id="XP_004260430.1">
    <property type="nucleotide sequence ID" value="XM_004260382.1"/>
</dbReference>
<feature type="non-terminal residue" evidence="2">
    <location>
        <position position="1"/>
    </location>
</feature>
<dbReference type="EMBL" id="KB206272">
    <property type="protein sequence ID" value="ELP93659.1"/>
    <property type="molecule type" value="Genomic_DNA"/>
</dbReference>
<evidence type="ECO:0000313" key="3">
    <source>
        <dbReference type="Proteomes" id="UP000014680"/>
    </source>
</evidence>